<feature type="region of interest" description="Disordered" evidence="1">
    <location>
        <begin position="429"/>
        <end position="498"/>
    </location>
</feature>
<feature type="region of interest" description="Disordered" evidence="1">
    <location>
        <begin position="282"/>
        <end position="304"/>
    </location>
</feature>
<evidence type="ECO:0000256" key="2">
    <source>
        <dbReference type="SAM" id="Phobius"/>
    </source>
</evidence>
<accession>A0A9P8ZVE6</accession>
<comment type="caution">
    <text evidence="4">The sequence shown here is derived from an EMBL/GenBank/DDBJ whole genome shotgun (WGS) entry which is preliminary data.</text>
</comment>
<proteinExistence type="predicted"/>
<dbReference type="SMART" id="SM00166">
    <property type="entry name" value="UBX"/>
    <property type="match status" value="1"/>
</dbReference>
<dbReference type="Pfam" id="PF23187">
    <property type="entry name" value="UBX7_N"/>
    <property type="match status" value="1"/>
</dbReference>
<feature type="compositionally biased region" description="Basic and acidic residues" evidence="1">
    <location>
        <begin position="221"/>
        <end position="242"/>
    </location>
</feature>
<dbReference type="GeneID" id="70136746"/>
<feature type="compositionally biased region" description="Acidic residues" evidence="1">
    <location>
        <begin position="489"/>
        <end position="498"/>
    </location>
</feature>
<dbReference type="EMBL" id="JAGPXC010000007">
    <property type="protein sequence ID" value="KAH6648699.1"/>
    <property type="molecule type" value="Genomic_DNA"/>
</dbReference>
<keyword evidence="2" id="KW-0472">Membrane</keyword>
<dbReference type="OrthoDB" id="2445133at2759"/>
<dbReference type="RefSeq" id="XP_045955206.1">
    <property type="nucleotide sequence ID" value="XM_046107855.1"/>
</dbReference>
<feature type="domain" description="UBX" evidence="3">
    <location>
        <begin position="309"/>
        <end position="386"/>
    </location>
</feature>
<dbReference type="SUPFAM" id="SSF54236">
    <property type="entry name" value="Ubiquitin-like"/>
    <property type="match status" value="1"/>
</dbReference>
<feature type="region of interest" description="Disordered" evidence="1">
    <location>
        <begin position="184"/>
        <end position="242"/>
    </location>
</feature>
<dbReference type="AlphaFoldDB" id="A0A9P8ZVE6"/>
<keyword evidence="2" id="KW-1133">Transmembrane helix</keyword>
<dbReference type="GO" id="GO:0036503">
    <property type="term" value="P:ERAD pathway"/>
    <property type="evidence" value="ECO:0007669"/>
    <property type="project" value="TreeGrafter"/>
</dbReference>
<dbReference type="InterPro" id="IPR001012">
    <property type="entry name" value="UBX_dom"/>
</dbReference>
<keyword evidence="2" id="KW-0812">Transmembrane</keyword>
<protein>
    <recommendedName>
        <fullName evidence="3">UBX domain-containing protein</fullName>
    </recommendedName>
</protein>
<dbReference type="GO" id="GO:0005783">
    <property type="term" value="C:endoplasmic reticulum"/>
    <property type="evidence" value="ECO:0007669"/>
    <property type="project" value="TreeGrafter"/>
</dbReference>
<name>A0A9P8ZVE6_9PEZI</name>
<evidence type="ECO:0000313" key="4">
    <source>
        <dbReference type="EMBL" id="KAH6648699.1"/>
    </source>
</evidence>
<dbReference type="Pfam" id="PF00789">
    <property type="entry name" value="UBX"/>
    <property type="match status" value="1"/>
</dbReference>
<feature type="compositionally biased region" description="Polar residues" evidence="1">
    <location>
        <begin position="208"/>
        <end position="219"/>
    </location>
</feature>
<evidence type="ECO:0000259" key="3">
    <source>
        <dbReference type="PROSITE" id="PS50033"/>
    </source>
</evidence>
<dbReference type="InterPro" id="IPR029071">
    <property type="entry name" value="Ubiquitin-like_domsf"/>
</dbReference>
<feature type="transmembrane region" description="Helical" evidence="2">
    <location>
        <begin position="402"/>
        <end position="425"/>
    </location>
</feature>
<dbReference type="PANTHER" id="PTHR46424:SF1">
    <property type="entry name" value="UBX DOMAIN-CONTAINING PROTEIN 4"/>
    <property type="match status" value="1"/>
</dbReference>
<dbReference type="PROSITE" id="PS50033">
    <property type="entry name" value="UBX"/>
    <property type="match status" value="1"/>
</dbReference>
<feature type="compositionally biased region" description="Basic and acidic residues" evidence="1">
    <location>
        <begin position="451"/>
        <end position="475"/>
    </location>
</feature>
<dbReference type="PANTHER" id="PTHR46424">
    <property type="entry name" value="UBX DOMAIN-CONTAINING PROTEIN 4"/>
    <property type="match status" value="1"/>
</dbReference>
<reference evidence="4" key="1">
    <citation type="journal article" date="2021" name="Nat. Commun.">
        <title>Genetic determinants of endophytism in the Arabidopsis root mycobiome.</title>
        <authorList>
            <person name="Mesny F."/>
            <person name="Miyauchi S."/>
            <person name="Thiergart T."/>
            <person name="Pickel B."/>
            <person name="Atanasova L."/>
            <person name="Karlsson M."/>
            <person name="Huettel B."/>
            <person name="Barry K.W."/>
            <person name="Haridas S."/>
            <person name="Chen C."/>
            <person name="Bauer D."/>
            <person name="Andreopoulos W."/>
            <person name="Pangilinan J."/>
            <person name="LaButti K."/>
            <person name="Riley R."/>
            <person name="Lipzen A."/>
            <person name="Clum A."/>
            <person name="Drula E."/>
            <person name="Henrissat B."/>
            <person name="Kohler A."/>
            <person name="Grigoriev I.V."/>
            <person name="Martin F.M."/>
            <person name="Hacquard S."/>
        </authorList>
    </citation>
    <scope>NUCLEOTIDE SEQUENCE</scope>
    <source>
        <strain evidence="4">MPI-SDFR-AT-0073</strain>
    </source>
</reference>
<evidence type="ECO:0000313" key="5">
    <source>
        <dbReference type="Proteomes" id="UP000758603"/>
    </source>
</evidence>
<feature type="compositionally biased region" description="Low complexity" evidence="1">
    <location>
        <begin position="113"/>
        <end position="142"/>
    </location>
</feature>
<gene>
    <name evidence="4" type="ORF">BKA67DRAFT_661657</name>
</gene>
<dbReference type="Gene3D" id="3.10.20.90">
    <property type="entry name" value="Phosphatidylinositol 3-kinase Catalytic Subunit, Chain A, domain 1"/>
    <property type="match status" value="1"/>
</dbReference>
<evidence type="ECO:0000256" key="1">
    <source>
        <dbReference type="SAM" id="MobiDB-lite"/>
    </source>
</evidence>
<feature type="region of interest" description="Disordered" evidence="1">
    <location>
        <begin position="112"/>
        <end position="168"/>
    </location>
</feature>
<dbReference type="Proteomes" id="UP000758603">
    <property type="component" value="Unassembled WGS sequence"/>
</dbReference>
<keyword evidence="5" id="KW-1185">Reference proteome</keyword>
<sequence length="498" mass="53955">MFFKGTLQEGISTALQQSKQVICFVTDGSDESEQWETEFLAEDRVKGPLEAQAVTLRLQAGSEEAGYLEALFPVPRKPTVVVIQAGQLKEYIAAGTSKDEFLRRLSLALEGPSHQAPASASSATPAHTSQESAPAPAQLPQSADEDVYGNSAPSTLSAPPTEEPPQASPHIQALLAERAARLEANKTAKEAAAKAEAKKRAEEQAAAGTSSSEGQQQRSVDAAEKKHADLLRKRRQDEKAERQRILRRIEDDRRERREREAQERQARLLLTAATTGDEVVGAGRAGSSSAPPQRSDAVQLPSRGGGAHCNLQVRLLDGSTIRSRFPSDAKLGGEVRGWIDENRTDGDEPYTFRVVLTPLPNKTVEASEEADSLLDLGLAPSATLVLVPRVRVANAFEQTGGALYRALAGVWALLAMVLNFPFTLVGGGGARSSRAGRAGEEIPMENLDGEGSARREGQDQRVRGFQNPDDRRRDQQLYNGNSLNFEPRNDDDDQHDTQ</sequence>
<feature type="compositionally biased region" description="Basic and acidic residues" evidence="1">
    <location>
        <begin position="184"/>
        <end position="203"/>
    </location>
</feature>
<organism evidence="4 5">
    <name type="scientific">Truncatella angustata</name>
    <dbReference type="NCBI Taxonomy" id="152316"/>
    <lineage>
        <taxon>Eukaryota</taxon>
        <taxon>Fungi</taxon>
        <taxon>Dikarya</taxon>
        <taxon>Ascomycota</taxon>
        <taxon>Pezizomycotina</taxon>
        <taxon>Sordariomycetes</taxon>
        <taxon>Xylariomycetidae</taxon>
        <taxon>Amphisphaeriales</taxon>
        <taxon>Sporocadaceae</taxon>
        <taxon>Truncatella</taxon>
    </lineage>
</organism>